<evidence type="ECO:0000313" key="1">
    <source>
        <dbReference type="EMBL" id="RDL12150.1"/>
    </source>
</evidence>
<organism evidence="1 2">
    <name type="scientific">Weissella soli</name>
    <dbReference type="NCBI Taxonomy" id="155866"/>
    <lineage>
        <taxon>Bacteria</taxon>
        <taxon>Bacillati</taxon>
        <taxon>Bacillota</taxon>
        <taxon>Bacilli</taxon>
        <taxon>Lactobacillales</taxon>
        <taxon>Lactobacillaceae</taxon>
        <taxon>Weissella</taxon>
    </lineage>
</organism>
<reference evidence="1 2" key="1">
    <citation type="submission" date="2018-07" db="EMBL/GenBank/DDBJ databases">
        <title>Genomic Encyclopedia of Type Strains, Phase III (KMG-III): the genomes of soil and plant-associated and newly described type strains.</title>
        <authorList>
            <person name="Whitman W."/>
        </authorList>
    </citation>
    <scope>NUCLEOTIDE SEQUENCE [LARGE SCALE GENOMIC DNA]</scope>
    <source>
        <strain evidence="1 2">CECT 7031</strain>
    </source>
</reference>
<dbReference type="AlphaFoldDB" id="A0A288Q8T5"/>
<evidence type="ECO:0000313" key="2">
    <source>
        <dbReference type="Proteomes" id="UP000254912"/>
    </source>
</evidence>
<protein>
    <submittedName>
        <fullName evidence="1">Uncharacterized protein</fullName>
    </submittedName>
</protein>
<keyword evidence="2" id="KW-1185">Reference proteome</keyword>
<sequence length="126" mass="14680">MSQSIRRKRSGDNFTIISNDFLRDENLSLKAKGLLSYIMSLPDDWKIYFEELTEHSTDGERSTRSAWKELETQGYARTTKILDEKKNFKEWVKEVSDFKIADCGFADVQFADVQNVELLKTNNTKD</sequence>
<proteinExistence type="predicted"/>
<name>A0A288Q8T5_9LACO</name>
<dbReference type="EMBL" id="QRAS01000001">
    <property type="protein sequence ID" value="RDL12150.1"/>
    <property type="molecule type" value="Genomic_DNA"/>
</dbReference>
<dbReference type="RefSeq" id="WP_070230200.1">
    <property type="nucleotide sequence ID" value="NZ_BJYO01000002.1"/>
</dbReference>
<dbReference type="GeneID" id="94546149"/>
<dbReference type="Pfam" id="PF13730">
    <property type="entry name" value="HTH_36"/>
    <property type="match status" value="1"/>
</dbReference>
<dbReference type="KEGG" id="wso:WSWS_00953"/>
<gene>
    <name evidence="1" type="ORF">DFP99_0582</name>
</gene>
<accession>A0A288Q8T5</accession>
<comment type="caution">
    <text evidence="1">The sequence shown here is derived from an EMBL/GenBank/DDBJ whole genome shotgun (WGS) entry which is preliminary data.</text>
</comment>
<dbReference type="Proteomes" id="UP000254912">
    <property type="component" value="Unassembled WGS sequence"/>
</dbReference>